<dbReference type="VEuPathDB" id="FungiDB:DEHA2F06996g"/>
<keyword evidence="3" id="KW-1185">Reference proteome</keyword>
<dbReference type="OMA" id="IVNQDHT"/>
<dbReference type="Proteomes" id="UP000000599">
    <property type="component" value="Chromosome F"/>
</dbReference>
<feature type="compositionally biased region" description="Polar residues" evidence="1">
    <location>
        <begin position="1"/>
        <end position="11"/>
    </location>
</feature>
<dbReference type="AlphaFoldDB" id="Q6BMA9"/>
<organism evidence="2 3">
    <name type="scientific">Debaryomyces hansenii (strain ATCC 36239 / CBS 767 / BCRC 21394 / JCM 1990 / NBRC 0083 / IGC 2968)</name>
    <name type="common">Yeast</name>
    <name type="synonym">Torulaspora hansenii</name>
    <dbReference type="NCBI Taxonomy" id="284592"/>
    <lineage>
        <taxon>Eukaryota</taxon>
        <taxon>Fungi</taxon>
        <taxon>Dikarya</taxon>
        <taxon>Ascomycota</taxon>
        <taxon>Saccharomycotina</taxon>
        <taxon>Pichiomycetes</taxon>
        <taxon>Debaryomycetaceae</taxon>
        <taxon>Debaryomyces</taxon>
    </lineage>
</organism>
<reference evidence="2 3" key="1">
    <citation type="journal article" date="2004" name="Nature">
        <title>Genome evolution in yeasts.</title>
        <authorList>
            <consortium name="Genolevures"/>
            <person name="Dujon B."/>
            <person name="Sherman D."/>
            <person name="Fischer G."/>
            <person name="Durrens P."/>
            <person name="Casaregola S."/>
            <person name="Lafontaine I."/>
            <person name="de Montigny J."/>
            <person name="Marck C."/>
            <person name="Neuveglise C."/>
            <person name="Talla E."/>
            <person name="Goffard N."/>
            <person name="Frangeul L."/>
            <person name="Aigle M."/>
            <person name="Anthouard V."/>
            <person name="Babour A."/>
            <person name="Barbe V."/>
            <person name="Barnay S."/>
            <person name="Blanchin S."/>
            <person name="Beckerich J.M."/>
            <person name="Beyne E."/>
            <person name="Bleykasten C."/>
            <person name="Boisrame A."/>
            <person name="Boyer J."/>
            <person name="Cattolico L."/>
            <person name="Confanioleri F."/>
            <person name="de Daruvar A."/>
            <person name="Despons L."/>
            <person name="Fabre E."/>
            <person name="Fairhead C."/>
            <person name="Ferry-Dumazet H."/>
            <person name="Groppi A."/>
            <person name="Hantraye F."/>
            <person name="Hennequin C."/>
            <person name="Jauniaux N."/>
            <person name="Joyet P."/>
            <person name="Kachouri R."/>
            <person name="Kerrest A."/>
            <person name="Koszul R."/>
            <person name="Lemaire M."/>
            <person name="Lesur I."/>
            <person name="Ma L."/>
            <person name="Muller H."/>
            <person name="Nicaud J.M."/>
            <person name="Nikolski M."/>
            <person name="Oztas S."/>
            <person name="Ozier-Kalogeropoulos O."/>
            <person name="Pellenz S."/>
            <person name="Potier S."/>
            <person name="Richard G.F."/>
            <person name="Straub M.L."/>
            <person name="Suleau A."/>
            <person name="Swennene D."/>
            <person name="Tekaia F."/>
            <person name="Wesolowski-Louvel M."/>
            <person name="Westhof E."/>
            <person name="Wirth B."/>
            <person name="Zeniou-Meyer M."/>
            <person name="Zivanovic I."/>
            <person name="Bolotin-Fukuhara M."/>
            <person name="Thierry A."/>
            <person name="Bouchier C."/>
            <person name="Caudron B."/>
            <person name="Scarpelli C."/>
            <person name="Gaillardin C."/>
            <person name="Weissenbach J."/>
            <person name="Wincker P."/>
            <person name="Souciet J.L."/>
        </authorList>
    </citation>
    <scope>NUCLEOTIDE SEQUENCE [LARGE SCALE GENOMIC DNA]</scope>
    <source>
        <strain evidence="3">ATCC 36239 / CBS 767 / BCRC 21394 / JCM 1990 / NBRC 0083 / IGC 2968</strain>
    </source>
</reference>
<feature type="compositionally biased region" description="Polar residues" evidence="1">
    <location>
        <begin position="72"/>
        <end position="88"/>
    </location>
</feature>
<dbReference type="OrthoDB" id="4012837at2759"/>
<feature type="compositionally biased region" description="Polar residues" evidence="1">
    <location>
        <begin position="106"/>
        <end position="133"/>
    </location>
</feature>
<dbReference type="InParanoid" id="Q6BMA9"/>
<dbReference type="EMBL" id="CR382138">
    <property type="protein sequence ID" value="CAG88994.2"/>
    <property type="molecule type" value="Genomic_DNA"/>
</dbReference>
<evidence type="ECO:0000256" key="1">
    <source>
        <dbReference type="SAM" id="MobiDB-lite"/>
    </source>
</evidence>
<gene>
    <name evidence="2" type="ordered locus">DEHA2F06996g</name>
</gene>
<feature type="region of interest" description="Disordered" evidence="1">
    <location>
        <begin position="1"/>
        <end position="133"/>
    </location>
</feature>
<dbReference type="HOGENOM" id="CLU_874428_0_0_1"/>
<protein>
    <submittedName>
        <fullName evidence="2">DEHA2F06996p</fullName>
    </submittedName>
</protein>
<evidence type="ECO:0000313" key="3">
    <source>
        <dbReference type="Proteomes" id="UP000000599"/>
    </source>
</evidence>
<name>Q6BMA9_DEBHA</name>
<dbReference type="eggNOG" id="ENOG502RFM4">
    <property type="taxonomic scope" value="Eukaryota"/>
</dbReference>
<sequence>MLRSQSISNLNEQRKSKMGFLSSLRSRKSSSNDLHSKLISEPSNMQKNKPRPLSSSVSSINLNQKFHEPTDHSSYSSNVSRQRQGSISTEDKENVSSIPRLKSRRNLQNTTESRTLKTRSSAPNLNKSKRTSMFTNSVTATPVINIFPDSNDNIIDESSVETPELISPETITDMNDSLYASPIHLELIDDEFSDEDLQSRKLHRTTNLTNINDFIRLIDDGEKYQSGNYLPINNRKSLDFEKFERNKIRKSLQTNLDKECSTNFISSLNLVENAVFLSIEKYQNSQNDFVNFLEDDDYINAIKNDPYDNESDEYYLNF</sequence>
<dbReference type="KEGG" id="dha:DEHA2F06996g"/>
<dbReference type="RefSeq" id="XP_460662.2">
    <property type="nucleotide sequence ID" value="XM_460662.1"/>
</dbReference>
<proteinExistence type="predicted"/>
<dbReference type="GeneID" id="2904136"/>
<evidence type="ECO:0000313" key="2">
    <source>
        <dbReference type="EMBL" id="CAG88994.2"/>
    </source>
</evidence>
<accession>Q6BMA9</accession>
<feature type="compositionally biased region" description="Polar residues" evidence="1">
    <location>
        <begin position="41"/>
        <end position="64"/>
    </location>
</feature>